<feature type="compositionally biased region" description="Low complexity" evidence="1">
    <location>
        <begin position="56"/>
        <end position="71"/>
    </location>
</feature>
<dbReference type="GeneID" id="24918599"/>
<feature type="compositionally biased region" description="Low complexity" evidence="1">
    <location>
        <begin position="22"/>
        <end position="33"/>
    </location>
</feature>
<dbReference type="InParanoid" id="D8LZ92"/>
<feature type="region of interest" description="Disordered" evidence="1">
    <location>
        <begin position="22"/>
        <end position="71"/>
    </location>
</feature>
<protein>
    <submittedName>
        <fullName evidence="2">Uncharacterized protein</fullName>
    </submittedName>
</protein>
<organism evidence="2">
    <name type="scientific">Blastocystis hominis</name>
    <dbReference type="NCBI Taxonomy" id="12968"/>
    <lineage>
        <taxon>Eukaryota</taxon>
        <taxon>Sar</taxon>
        <taxon>Stramenopiles</taxon>
        <taxon>Bigyra</taxon>
        <taxon>Opalozoa</taxon>
        <taxon>Opalinata</taxon>
        <taxon>Blastocystidae</taxon>
        <taxon>Blastocystis</taxon>
    </lineage>
</organism>
<reference evidence="2" key="1">
    <citation type="submission" date="2010-02" db="EMBL/GenBank/DDBJ databases">
        <title>Sequencing and annotation of the Blastocystis hominis genome.</title>
        <authorList>
            <person name="Wincker P."/>
        </authorList>
    </citation>
    <scope>NUCLEOTIDE SEQUENCE</scope>
    <source>
        <strain evidence="2">Singapore isolate B</strain>
    </source>
</reference>
<sequence length="71" mass="7539">MKVSTRFHSFHHRNLVVSASSSTISTSKILTPSASRSPSLKAVESPPPALDPTSLTSTCPTSWSSVSFSSF</sequence>
<dbReference type="EMBL" id="FN668640">
    <property type="protein sequence ID" value="CBK21131.2"/>
    <property type="molecule type" value="Genomic_DNA"/>
</dbReference>
<gene>
    <name evidence="2" type="ORF">GSBLH_T00001333001</name>
</gene>
<name>D8LZ92_BLAHO</name>
<evidence type="ECO:0000313" key="2">
    <source>
        <dbReference type="EMBL" id="CBK21131.2"/>
    </source>
</evidence>
<keyword evidence="3" id="KW-1185">Reference proteome</keyword>
<evidence type="ECO:0000313" key="3">
    <source>
        <dbReference type="Proteomes" id="UP000008312"/>
    </source>
</evidence>
<dbReference type="AlphaFoldDB" id="D8LZ92"/>
<dbReference type="RefSeq" id="XP_012895179.1">
    <property type="nucleotide sequence ID" value="XM_013039725.1"/>
</dbReference>
<proteinExistence type="predicted"/>
<evidence type="ECO:0000256" key="1">
    <source>
        <dbReference type="SAM" id="MobiDB-lite"/>
    </source>
</evidence>
<accession>D8LZ92</accession>
<dbReference type="Proteomes" id="UP000008312">
    <property type="component" value="Unassembled WGS sequence"/>
</dbReference>